<evidence type="ECO:0000256" key="2">
    <source>
        <dbReference type="PROSITE-ProRule" id="PRU00591"/>
    </source>
</evidence>
<dbReference type="EMBL" id="WWTB01000007">
    <property type="protein sequence ID" value="MZJ85622.1"/>
    <property type="molecule type" value="Genomic_DNA"/>
</dbReference>
<dbReference type="RefSeq" id="WP_199576462.1">
    <property type="nucleotide sequence ID" value="NZ_JAQLDQ010000005.1"/>
</dbReference>
<dbReference type="Gene3D" id="2.10.270.20">
    <property type="match status" value="1"/>
</dbReference>
<dbReference type="Gene3D" id="3.90.1720.10">
    <property type="entry name" value="endopeptidase domain like (from Nostoc punctiforme)"/>
    <property type="match status" value="1"/>
</dbReference>
<feature type="repeat" description="Cell wall-binding" evidence="2">
    <location>
        <begin position="440"/>
        <end position="460"/>
    </location>
</feature>
<organism evidence="3 4">
    <name type="scientific">Collinsella aerofaciens</name>
    <dbReference type="NCBI Taxonomy" id="74426"/>
    <lineage>
        <taxon>Bacteria</taxon>
        <taxon>Bacillati</taxon>
        <taxon>Actinomycetota</taxon>
        <taxon>Coriobacteriia</taxon>
        <taxon>Coriobacteriales</taxon>
        <taxon>Coriobacteriaceae</taxon>
        <taxon>Collinsella</taxon>
    </lineage>
</organism>
<reference evidence="3 4" key="1">
    <citation type="journal article" date="2019" name="Nat. Med.">
        <title>A library of human gut bacterial isolates paired with longitudinal multiomics data enables mechanistic microbiome research.</title>
        <authorList>
            <person name="Poyet M."/>
            <person name="Groussin M."/>
            <person name="Gibbons S.M."/>
            <person name="Avila-Pacheco J."/>
            <person name="Jiang X."/>
            <person name="Kearney S.M."/>
            <person name="Perrotta A.R."/>
            <person name="Berdy B."/>
            <person name="Zhao S."/>
            <person name="Lieberman T.D."/>
            <person name="Swanson P.K."/>
            <person name="Smith M."/>
            <person name="Roesemann S."/>
            <person name="Alexander J.E."/>
            <person name="Rich S.A."/>
            <person name="Livny J."/>
            <person name="Vlamakis H."/>
            <person name="Clish C."/>
            <person name="Bullock K."/>
            <person name="Deik A."/>
            <person name="Scott J."/>
            <person name="Pierce K.A."/>
            <person name="Xavier R.J."/>
            <person name="Alm E.J."/>
        </authorList>
    </citation>
    <scope>NUCLEOTIDE SEQUENCE [LARGE SCALE GENOMIC DNA]</scope>
    <source>
        <strain evidence="3 4">BIOML-A10</strain>
    </source>
</reference>
<evidence type="ECO:0000313" key="4">
    <source>
        <dbReference type="Proteomes" id="UP000481598"/>
    </source>
</evidence>
<sequence length="614" mass="68016">MKNRHLSLISVVCLTSICFISLLWPAIAFSLTEDCVAEGTDGSLVQSGQEAFGTSGSDRLTLDSDNFKASIDSSIYEYTGDVITPDVSVLTASGSVLASGIDYEVTYSDNVAPGCATIRVNGLGNYAGVTSQLSFQIVRSSDNNIALPGSWAYQNGKWWWRYEAGGWPSNCFLSIRGAEYYFDSEGYAATGWKYLNDGWHLFSNSCAHLKGWAATGGRWFYLDETSGSMKTGWVLIDDSWYYLDSSGAMQTGWLLLGNTWYWLEPSGLMATGFRLVNGSLYHFSESGSMSSGWFINDGAWYCSNASGEIRTGWFYNGSSWYLLDPNNNGAMLEGFQTVNGSIYYLDPDSGGALKCNTWVFSQDENVYYACSSGAIVLSGVKDGAGGIKLRDPEGKPVAGWYWSSAAQVWFYTDSDGVLQRGWRFIDGRWYHLDNESGAMNTGWFLDDDGTWYYLMSSGQMVNGWNRIGDSEYFFNASGAWVEPEHSARASLQSQIVNRCHSVPSPGAGLCSEWVSHVFYPVLGSYPNGDACDMFWNWCYSRDISQLKVGMIVAVPTHTHTSAGARWGHIAIYIGNGMVMDNIGYIRTTSLAWWLNYYHTTAIPQWGWVLNTPLE</sequence>
<dbReference type="Proteomes" id="UP000481598">
    <property type="component" value="Unassembled WGS sequence"/>
</dbReference>
<feature type="repeat" description="Cell wall-binding" evidence="2">
    <location>
        <begin position="230"/>
        <end position="249"/>
    </location>
</feature>
<dbReference type="Pfam" id="PF19127">
    <property type="entry name" value="Choline_bind_3"/>
    <property type="match status" value="2"/>
</dbReference>
<dbReference type="SUPFAM" id="SSF54001">
    <property type="entry name" value="Cysteine proteinases"/>
    <property type="match status" value="1"/>
</dbReference>
<name>A0A6L8RKN7_9ACTN</name>
<evidence type="ECO:0000313" key="3">
    <source>
        <dbReference type="EMBL" id="MZJ85622.1"/>
    </source>
</evidence>
<dbReference type="InterPro" id="IPR018337">
    <property type="entry name" value="Cell_wall/Cho-bd_repeat"/>
</dbReference>
<dbReference type="SUPFAM" id="SSF69360">
    <property type="entry name" value="Cell wall binding repeat"/>
    <property type="match status" value="2"/>
</dbReference>
<protein>
    <recommendedName>
        <fullName evidence="5">Toxin A</fullName>
    </recommendedName>
</protein>
<gene>
    <name evidence="3" type="ORF">GT635_03975</name>
</gene>
<dbReference type="Gene3D" id="2.10.270.10">
    <property type="entry name" value="Cholin Binding"/>
    <property type="match status" value="3"/>
</dbReference>
<comment type="caution">
    <text evidence="3">The sequence shown here is derived from an EMBL/GenBank/DDBJ whole genome shotgun (WGS) entry which is preliminary data.</text>
</comment>
<dbReference type="PROSITE" id="PS51170">
    <property type="entry name" value="CW"/>
    <property type="match status" value="2"/>
</dbReference>
<dbReference type="Pfam" id="PF01473">
    <property type="entry name" value="Choline_bind_1"/>
    <property type="match status" value="1"/>
</dbReference>
<dbReference type="InterPro" id="IPR038765">
    <property type="entry name" value="Papain-like_cys_pep_sf"/>
</dbReference>
<evidence type="ECO:0000256" key="1">
    <source>
        <dbReference type="ARBA" id="ARBA00022737"/>
    </source>
</evidence>
<dbReference type="AlphaFoldDB" id="A0A6L8RKN7"/>
<evidence type="ECO:0008006" key="5">
    <source>
        <dbReference type="Google" id="ProtNLM"/>
    </source>
</evidence>
<proteinExistence type="predicted"/>
<keyword evidence="1" id="KW-0677">Repeat</keyword>
<accession>A0A6L8RKN7</accession>